<sequence>MRNVTVKTAEGKFGQSIHVGSHELKGDELPEVGGDDRGPDPFEFVLAGLGTCTSMTIKVYADRKAWPLASVEVEVTGEKRDGSFLAKRSIRLVGDLTEEQRARLLDIANKCPVHKMLTGKIEIESSLVG</sequence>
<comment type="caution">
    <text evidence="1">The sequence shown here is derived from an EMBL/GenBank/DDBJ whole genome shotgun (WGS) entry which is preliminary data.</text>
</comment>
<dbReference type="OrthoDB" id="9789573at2"/>
<dbReference type="InterPro" id="IPR015946">
    <property type="entry name" value="KH_dom-like_a/b"/>
</dbReference>
<gene>
    <name evidence="1" type="ORF">E8A74_47700</name>
</gene>
<evidence type="ECO:0000313" key="1">
    <source>
        <dbReference type="EMBL" id="TKC94733.1"/>
    </source>
</evidence>
<evidence type="ECO:0000313" key="2">
    <source>
        <dbReference type="Proteomes" id="UP000309215"/>
    </source>
</evidence>
<dbReference type="RefSeq" id="WP_136935855.1">
    <property type="nucleotide sequence ID" value="NZ_SSMQ01000103.1"/>
</dbReference>
<dbReference type="InterPro" id="IPR003718">
    <property type="entry name" value="OsmC/Ohr_fam"/>
</dbReference>
<organism evidence="1 2">
    <name type="scientific">Polyangium fumosum</name>
    <dbReference type="NCBI Taxonomy" id="889272"/>
    <lineage>
        <taxon>Bacteria</taxon>
        <taxon>Pseudomonadati</taxon>
        <taxon>Myxococcota</taxon>
        <taxon>Polyangia</taxon>
        <taxon>Polyangiales</taxon>
        <taxon>Polyangiaceae</taxon>
        <taxon>Polyangium</taxon>
    </lineage>
</organism>
<keyword evidence="2" id="KW-1185">Reference proteome</keyword>
<name>A0A4U1ILT9_9BACT</name>
<reference evidence="1 2" key="1">
    <citation type="submission" date="2019-04" db="EMBL/GenBank/DDBJ databases">
        <authorList>
            <person name="Li Y."/>
            <person name="Wang J."/>
        </authorList>
    </citation>
    <scope>NUCLEOTIDE SEQUENCE [LARGE SCALE GENOMIC DNA]</scope>
    <source>
        <strain evidence="1 2">DSM 14668</strain>
    </source>
</reference>
<dbReference type="PANTHER" id="PTHR39624:SF2">
    <property type="entry name" value="OSMC-LIKE PROTEIN"/>
    <property type="match status" value="1"/>
</dbReference>
<dbReference type="PANTHER" id="PTHR39624">
    <property type="entry name" value="PROTEIN INVOLVED IN RIMO-MEDIATED BETA-METHYLTHIOLATION OF RIBOSOMAL PROTEIN S12 YCAO"/>
    <property type="match status" value="1"/>
</dbReference>
<protein>
    <submittedName>
        <fullName evidence="1">OsmC family peroxiredoxin</fullName>
    </submittedName>
</protein>
<proteinExistence type="predicted"/>
<dbReference type="Proteomes" id="UP000309215">
    <property type="component" value="Unassembled WGS sequence"/>
</dbReference>
<dbReference type="EMBL" id="SSMQ01000103">
    <property type="protein sequence ID" value="TKC94733.1"/>
    <property type="molecule type" value="Genomic_DNA"/>
</dbReference>
<dbReference type="AlphaFoldDB" id="A0A4U1ILT9"/>
<accession>A0A4U1ILT9</accession>
<dbReference type="InterPro" id="IPR036102">
    <property type="entry name" value="OsmC/Ohrsf"/>
</dbReference>
<dbReference type="SUPFAM" id="SSF82784">
    <property type="entry name" value="OsmC-like"/>
    <property type="match status" value="1"/>
</dbReference>
<dbReference type="Gene3D" id="3.30.300.20">
    <property type="match status" value="1"/>
</dbReference>
<dbReference type="Pfam" id="PF02566">
    <property type="entry name" value="OsmC"/>
    <property type="match status" value="1"/>
</dbReference>